<dbReference type="AlphaFoldDB" id="A0A4Y8IT31"/>
<proteinExistence type="predicted"/>
<evidence type="ECO:0000313" key="2">
    <source>
        <dbReference type="Proteomes" id="UP000297975"/>
    </source>
</evidence>
<evidence type="ECO:0000313" key="1">
    <source>
        <dbReference type="EMBL" id="TFB24083.1"/>
    </source>
</evidence>
<dbReference type="RefSeq" id="WP_134339141.1">
    <property type="nucleotide sequence ID" value="NZ_SOPW01000003.1"/>
</dbReference>
<dbReference type="OrthoDB" id="2870044at2"/>
<comment type="caution">
    <text evidence="1">The sequence shown here is derived from an EMBL/GenBank/DDBJ whole genome shotgun (WGS) entry which is preliminary data.</text>
</comment>
<sequence length="196" mass="22562">MKKILVISVCMLSILSVWFYFYGNPTNTLEGAIKKEMPYYDKREIIHIEKLNEFALVISKANPDDLTSENLNTTHSIPTISTFVGNDEEGWSILNSGWRDTLNPNDDLTYFLRFLPGDRGVITFGNINNPEIKTVKMKINNEFVQTNIVKDSYGNKYYFLIHDFESQPNVKGFSKDGGFIYETRSHISRLLWLGLS</sequence>
<name>A0A4Y8IT31_9BACI</name>
<gene>
    <name evidence="1" type="ORF">E3U55_04525</name>
</gene>
<protein>
    <submittedName>
        <fullName evidence="1">Uncharacterized protein</fullName>
    </submittedName>
</protein>
<dbReference type="Proteomes" id="UP000297975">
    <property type="component" value="Unassembled WGS sequence"/>
</dbReference>
<organism evidence="1 2">
    <name type="scientific">Filobacillus milosensis</name>
    <dbReference type="NCBI Taxonomy" id="94137"/>
    <lineage>
        <taxon>Bacteria</taxon>
        <taxon>Bacillati</taxon>
        <taxon>Bacillota</taxon>
        <taxon>Bacilli</taxon>
        <taxon>Bacillales</taxon>
        <taxon>Bacillaceae</taxon>
        <taxon>Filobacillus</taxon>
    </lineage>
</organism>
<accession>A0A4Y8IT31</accession>
<dbReference type="EMBL" id="SOPW01000003">
    <property type="protein sequence ID" value="TFB24083.1"/>
    <property type="molecule type" value="Genomic_DNA"/>
</dbReference>
<keyword evidence="2" id="KW-1185">Reference proteome</keyword>
<reference evidence="1 2" key="1">
    <citation type="submission" date="2019-03" db="EMBL/GenBank/DDBJ databases">
        <authorList>
            <person name="He R.-H."/>
        </authorList>
    </citation>
    <scope>NUCLEOTIDE SEQUENCE [LARGE SCALE GENOMIC DNA]</scope>
    <source>
        <strain evidence="2">SH 714</strain>
    </source>
</reference>